<name>A0A1G8EZ72_9NOCA</name>
<dbReference type="Gene3D" id="1.10.357.10">
    <property type="entry name" value="Tetracycline Repressor, domain 2"/>
    <property type="match status" value="1"/>
</dbReference>
<dbReference type="PANTHER" id="PTHR30055:SF234">
    <property type="entry name" value="HTH-TYPE TRANSCRIPTIONAL REGULATOR BETI"/>
    <property type="match status" value="1"/>
</dbReference>
<dbReference type="InterPro" id="IPR050109">
    <property type="entry name" value="HTH-type_TetR-like_transc_reg"/>
</dbReference>
<evidence type="ECO:0000256" key="3">
    <source>
        <dbReference type="ARBA" id="ARBA00023163"/>
    </source>
</evidence>
<keyword evidence="6" id="KW-1185">Reference proteome</keyword>
<protein>
    <submittedName>
        <fullName evidence="5">DNA-binding transcriptional regulator, AcrR family</fullName>
    </submittedName>
</protein>
<dbReference type="AlphaFoldDB" id="A0A1G8EZ72"/>
<accession>A0A1G8EZ72</accession>
<dbReference type="PANTHER" id="PTHR30055">
    <property type="entry name" value="HTH-TYPE TRANSCRIPTIONAL REGULATOR RUTR"/>
    <property type="match status" value="1"/>
</dbReference>
<evidence type="ECO:0000256" key="4">
    <source>
        <dbReference type="SAM" id="MobiDB-lite"/>
    </source>
</evidence>
<dbReference type="InterPro" id="IPR001647">
    <property type="entry name" value="HTH_TetR"/>
</dbReference>
<organism evidence="5 6">
    <name type="scientific">Rhodococcus triatomae</name>
    <dbReference type="NCBI Taxonomy" id="300028"/>
    <lineage>
        <taxon>Bacteria</taxon>
        <taxon>Bacillati</taxon>
        <taxon>Actinomycetota</taxon>
        <taxon>Actinomycetes</taxon>
        <taxon>Mycobacteriales</taxon>
        <taxon>Nocardiaceae</taxon>
        <taxon>Rhodococcus</taxon>
    </lineage>
</organism>
<evidence type="ECO:0000313" key="5">
    <source>
        <dbReference type="EMBL" id="SDH75039.1"/>
    </source>
</evidence>
<dbReference type="Pfam" id="PF00440">
    <property type="entry name" value="TetR_N"/>
    <property type="match status" value="1"/>
</dbReference>
<keyword evidence="1" id="KW-0805">Transcription regulation</keyword>
<sequence>MSDGWVSSNAGPGLREAKKQETRQQISDHATRLFLAQGFDVTTIAEIAAAARVSTKTVTNYFARKEDLAFDHQDEFVATLADAVSSRLPDESALASLRRAFEAAVAVQDPVAGFAGQAFTRMISDSPTLSAALRRLHDRREEALADALGEAIGLPRTHIEVRTAAALLGAVHHVLFQRIQELTLQGLPGEAIAETVAAESARAFGLLEPALEDFAVAECDIAPQEAEDR</sequence>
<reference evidence="5 6" key="1">
    <citation type="submission" date="2016-10" db="EMBL/GenBank/DDBJ databases">
        <authorList>
            <person name="de Groot N.N."/>
        </authorList>
    </citation>
    <scope>NUCLEOTIDE SEQUENCE [LARGE SCALE GENOMIC DNA]</scope>
    <source>
        <strain evidence="5 6">DSM 44892</strain>
    </source>
</reference>
<gene>
    <name evidence="5" type="ORF">SAMN05444695_103108</name>
</gene>
<dbReference type="InterPro" id="IPR009057">
    <property type="entry name" value="Homeodomain-like_sf"/>
</dbReference>
<dbReference type="SUPFAM" id="SSF46689">
    <property type="entry name" value="Homeodomain-like"/>
    <property type="match status" value="1"/>
</dbReference>
<dbReference type="RefSeq" id="WP_072736424.1">
    <property type="nucleotide sequence ID" value="NZ_CP048813.1"/>
</dbReference>
<dbReference type="EMBL" id="FNDN01000003">
    <property type="protein sequence ID" value="SDH75039.1"/>
    <property type="molecule type" value="Genomic_DNA"/>
</dbReference>
<keyword evidence="2 5" id="KW-0238">DNA-binding</keyword>
<evidence type="ECO:0000256" key="1">
    <source>
        <dbReference type="ARBA" id="ARBA00023015"/>
    </source>
</evidence>
<dbReference type="OrthoDB" id="3211155at2"/>
<dbReference type="GO" id="GO:0003700">
    <property type="term" value="F:DNA-binding transcription factor activity"/>
    <property type="evidence" value="ECO:0007669"/>
    <property type="project" value="TreeGrafter"/>
</dbReference>
<feature type="region of interest" description="Disordered" evidence="4">
    <location>
        <begin position="1"/>
        <end position="22"/>
    </location>
</feature>
<keyword evidence="3" id="KW-0804">Transcription</keyword>
<dbReference type="PROSITE" id="PS50977">
    <property type="entry name" value="HTH_TETR_2"/>
    <property type="match status" value="1"/>
</dbReference>
<dbReference type="GO" id="GO:0000976">
    <property type="term" value="F:transcription cis-regulatory region binding"/>
    <property type="evidence" value="ECO:0007669"/>
    <property type="project" value="TreeGrafter"/>
</dbReference>
<evidence type="ECO:0000313" key="6">
    <source>
        <dbReference type="Proteomes" id="UP000183263"/>
    </source>
</evidence>
<evidence type="ECO:0000256" key="2">
    <source>
        <dbReference type="ARBA" id="ARBA00023125"/>
    </source>
</evidence>
<feature type="compositionally biased region" description="Polar residues" evidence="4">
    <location>
        <begin position="1"/>
        <end position="10"/>
    </location>
</feature>
<dbReference type="Proteomes" id="UP000183263">
    <property type="component" value="Unassembled WGS sequence"/>
</dbReference>
<dbReference type="Gene3D" id="1.10.10.60">
    <property type="entry name" value="Homeodomain-like"/>
    <property type="match status" value="1"/>
</dbReference>
<proteinExistence type="predicted"/>